<dbReference type="PANTHER" id="PTHR34472">
    <property type="entry name" value="SULFUR CARRIER PROTEIN THIS"/>
    <property type="match status" value="1"/>
</dbReference>
<sequence length="67" mass="7237">MIELTLNGEAGQLAKPMRLDEFLADRGFHGRGFAVALDGDFVPRSRYADVTLRGGESLEVLSPMQGG</sequence>
<dbReference type="Gene3D" id="3.10.20.30">
    <property type="match status" value="1"/>
</dbReference>
<dbReference type="EMBL" id="JAFREP010000001">
    <property type="protein sequence ID" value="MBO1317054.1"/>
    <property type="molecule type" value="Genomic_DNA"/>
</dbReference>
<dbReference type="Proteomes" id="UP000664417">
    <property type="component" value="Unassembled WGS sequence"/>
</dbReference>
<dbReference type="RefSeq" id="WP_207856290.1">
    <property type="nucleotide sequence ID" value="NZ_JAFREP010000001.1"/>
</dbReference>
<name>A0A8J7U1U8_9BACT</name>
<dbReference type="InterPro" id="IPR012675">
    <property type="entry name" value="Beta-grasp_dom_sf"/>
</dbReference>
<keyword evidence="2" id="KW-1185">Reference proteome</keyword>
<dbReference type="CDD" id="cd00565">
    <property type="entry name" value="Ubl_ThiS"/>
    <property type="match status" value="1"/>
</dbReference>
<protein>
    <submittedName>
        <fullName evidence="1">Sulfur carrier protein ThiS</fullName>
    </submittedName>
</protein>
<organism evidence="1 2">
    <name type="scientific">Acanthopleuribacter pedis</name>
    <dbReference type="NCBI Taxonomy" id="442870"/>
    <lineage>
        <taxon>Bacteria</taxon>
        <taxon>Pseudomonadati</taxon>
        <taxon>Acidobacteriota</taxon>
        <taxon>Holophagae</taxon>
        <taxon>Acanthopleuribacterales</taxon>
        <taxon>Acanthopleuribacteraceae</taxon>
        <taxon>Acanthopleuribacter</taxon>
    </lineage>
</organism>
<reference evidence="1" key="1">
    <citation type="submission" date="2021-03" db="EMBL/GenBank/DDBJ databases">
        <authorList>
            <person name="Wang G."/>
        </authorList>
    </citation>
    <scope>NUCLEOTIDE SEQUENCE</scope>
    <source>
        <strain evidence="1">KCTC 12899</strain>
    </source>
</reference>
<comment type="caution">
    <text evidence="1">The sequence shown here is derived from an EMBL/GenBank/DDBJ whole genome shotgun (WGS) entry which is preliminary data.</text>
</comment>
<dbReference type="PANTHER" id="PTHR34472:SF1">
    <property type="entry name" value="SULFUR CARRIER PROTEIN THIS"/>
    <property type="match status" value="1"/>
</dbReference>
<proteinExistence type="predicted"/>
<dbReference type="NCBIfam" id="TIGR01683">
    <property type="entry name" value="thiS"/>
    <property type="match status" value="1"/>
</dbReference>
<evidence type="ECO:0000313" key="2">
    <source>
        <dbReference type="Proteomes" id="UP000664417"/>
    </source>
</evidence>
<dbReference type="AlphaFoldDB" id="A0A8J7U1U8"/>
<dbReference type="InterPro" id="IPR016155">
    <property type="entry name" value="Mopterin_synth/thiamin_S_b"/>
</dbReference>
<accession>A0A8J7U1U8</accession>
<dbReference type="Pfam" id="PF02597">
    <property type="entry name" value="ThiS"/>
    <property type="match status" value="1"/>
</dbReference>
<evidence type="ECO:0000313" key="1">
    <source>
        <dbReference type="EMBL" id="MBO1317054.1"/>
    </source>
</evidence>
<dbReference type="InterPro" id="IPR010035">
    <property type="entry name" value="Thi_S"/>
</dbReference>
<dbReference type="InterPro" id="IPR003749">
    <property type="entry name" value="ThiS/MoaD-like"/>
</dbReference>
<gene>
    <name evidence="1" type="primary">thiS</name>
    <name evidence="1" type="ORF">J3U88_01185</name>
</gene>
<dbReference type="SUPFAM" id="SSF54285">
    <property type="entry name" value="MoaD/ThiS"/>
    <property type="match status" value="1"/>
</dbReference>